<keyword evidence="4" id="KW-1185">Reference proteome</keyword>
<name>A0A506XX38_9MICO</name>
<dbReference type="RefSeq" id="WP_141164771.1">
    <property type="nucleotide sequence ID" value="NZ_VHQG01000005.1"/>
</dbReference>
<sequence>MPEPRPSDEPQPETGAPAHPRSGQRAQHDSLGVWSLSLAVLGAIMVAIPIIGDALSLAPGIAAVVIGLLALRRHETGASPYLVRPLIGTIVGGLVVVVAGMLMLVTALVH</sequence>
<gene>
    <name evidence="3" type="ORF">FJ657_16320</name>
</gene>
<feature type="transmembrane region" description="Helical" evidence="2">
    <location>
        <begin position="31"/>
        <end position="51"/>
    </location>
</feature>
<proteinExistence type="predicted"/>
<dbReference type="AlphaFoldDB" id="A0A506XX38"/>
<reference evidence="3 4" key="1">
    <citation type="submission" date="2019-06" db="EMBL/GenBank/DDBJ databases">
        <authorList>
            <person name="Li F."/>
        </authorList>
    </citation>
    <scope>NUCLEOTIDE SEQUENCE [LARGE SCALE GENOMIC DNA]</scope>
    <source>
        <strain evidence="3 4">10F1D-1</strain>
    </source>
</reference>
<evidence type="ECO:0000313" key="3">
    <source>
        <dbReference type="EMBL" id="TPW74193.1"/>
    </source>
</evidence>
<keyword evidence="2" id="KW-1133">Transmembrane helix</keyword>
<feature type="region of interest" description="Disordered" evidence="1">
    <location>
        <begin position="1"/>
        <end position="27"/>
    </location>
</feature>
<protein>
    <recommendedName>
        <fullName evidence="5">DUF4190 domain-containing protein</fullName>
    </recommendedName>
</protein>
<keyword evidence="2" id="KW-0472">Membrane</keyword>
<evidence type="ECO:0000256" key="2">
    <source>
        <dbReference type="SAM" id="Phobius"/>
    </source>
</evidence>
<dbReference type="Proteomes" id="UP000316252">
    <property type="component" value="Unassembled WGS sequence"/>
</dbReference>
<comment type="caution">
    <text evidence="3">The sequence shown here is derived from an EMBL/GenBank/DDBJ whole genome shotgun (WGS) entry which is preliminary data.</text>
</comment>
<keyword evidence="2" id="KW-0812">Transmembrane</keyword>
<evidence type="ECO:0000313" key="4">
    <source>
        <dbReference type="Proteomes" id="UP000316252"/>
    </source>
</evidence>
<dbReference type="EMBL" id="VHQG01000005">
    <property type="protein sequence ID" value="TPW74193.1"/>
    <property type="molecule type" value="Genomic_DNA"/>
</dbReference>
<feature type="transmembrane region" description="Helical" evidence="2">
    <location>
        <begin position="57"/>
        <end position="74"/>
    </location>
</feature>
<evidence type="ECO:0008006" key="5">
    <source>
        <dbReference type="Google" id="ProtNLM"/>
    </source>
</evidence>
<evidence type="ECO:0000256" key="1">
    <source>
        <dbReference type="SAM" id="MobiDB-lite"/>
    </source>
</evidence>
<accession>A0A506XX38</accession>
<organism evidence="3 4">
    <name type="scientific">Schumannella soli</name>
    <dbReference type="NCBI Taxonomy" id="2590779"/>
    <lineage>
        <taxon>Bacteria</taxon>
        <taxon>Bacillati</taxon>
        <taxon>Actinomycetota</taxon>
        <taxon>Actinomycetes</taxon>
        <taxon>Micrococcales</taxon>
        <taxon>Microbacteriaceae</taxon>
        <taxon>Schumannella</taxon>
    </lineage>
</organism>
<feature type="transmembrane region" description="Helical" evidence="2">
    <location>
        <begin position="86"/>
        <end position="109"/>
    </location>
</feature>